<proteinExistence type="inferred from homology"/>
<organism evidence="12 13">
    <name type="scientific">Catonella massiliensis</name>
    <dbReference type="NCBI Taxonomy" id="2799636"/>
    <lineage>
        <taxon>Bacteria</taxon>
        <taxon>Bacillati</taxon>
        <taxon>Bacillota</taxon>
        <taxon>Clostridia</taxon>
        <taxon>Lachnospirales</taxon>
        <taxon>Lachnospiraceae</taxon>
        <taxon>Catonella</taxon>
    </lineage>
</organism>
<comment type="caution">
    <text evidence="12">The sequence shown here is derived from an EMBL/GenBank/DDBJ whole genome shotgun (WGS) entry which is preliminary data.</text>
</comment>
<reference evidence="12 13" key="1">
    <citation type="submission" date="2021-01" db="EMBL/GenBank/DDBJ databases">
        <title>Isolation and description of Catonella massiliensis sp. nov., a novel Catonella species, isolated from a stable periodontitis subject.</title>
        <authorList>
            <person name="Antezack A."/>
            <person name="Boxberger M."/>
            <person name="La Scola B."/>
            <person name="Monnet-Corti V."/>
        </authorList>
    </citation>
    <scope>NUCLEOTIDE SEQUENCE [LARGE SCALE GENOMIC DNA]</scope>
    <source>
        <strain evidence="12 13">Marseille-Q4567</strain>
    </source>
</reference>
<dbReference type="SMART" id="SM00490">
    <property type="entry name" value="HELICc"/>
    <property type="match status" value="1"/>
</dbReference>
<evidence type="ECO:0000313" key="13">
    <source>
        <dbReference type="Proteomes" id="UP000604730"/>
    </source>
</evidence>
<evidence type="ECO:0000259" key="11">
    <source>
        <dbReference type="PROSITE" id="PS51194"/>
    </source>
</evidence>
<evidence type="ECO:0000256" key="4">
    <source>
        <dbReference type="ARBA" id="ARBA00022806"/>
    </source>
</evidence>
<dbReference type="PANTHER" id="PTHR13710">
    <property type="entry name" value="DNA HELICASE RECQ FAMILY MEMBER"/>
    <property type="match status" value="1"/>
</dbReference>
<evidence type="ECO:0000313" key="12">
    <source>
        <dbReference type="EMBL" id="MBK5898058.1"/>
    </source>
</evidence>
<evidence type="ECO:0000256" key="1">
    <source>
        <dbReference type="ARBA" id="ARBA00005446"/>
    </source>
</evidence>
<keyword evidence="7" id="KW-0413">Isomerase</keyword>
<dbReference type="SUPFAM" id="SSF52540">
    <property type="entry name" value="P-loop containing nucleoside triphosphate hydrolases"/>
    <property type="match status" value="1"/>
</dbReference>
<dbReference type="InterPro" id="IPR004589">
    <property type="entry name" value="DNA_helicase_ATP-dep_RecQ"/>
</dbReference>
<name>A0ABS1J3F4_9FIRM</name>
<dbReference type="PANTHER" id="PTHR13710:SF105">
    <property type="entry name" value="ATP-DEPENDENT DNA HELICASE Q1"/>
    <property type="match status" value="1"/>
</dbReference>
<evidence type="ECO:0000259" key="10">
    <source>
        <dbReference type="PROSITE" id="PS51192"/>
    </source>
</evidence>
<dbReference type="InterPro" id="IPR029057">
    <property type="entry name" value="PRTase-like"/>
</dbReference>
<keyword evidence="13" id="KW-1185">Reference proteome</keyword>
<keyword evidence="6" id="KW-0238">DNA-binding</keyword>
<dbReference type="Gene3D" id="3.40.50.300">
    <property type="entry name" value="P-loop containing nucleotide triphosphate hydrolases"/>
    <property type="match status" value="2"/>
</dbReference>
<dbReference type="InterPro" id="IPR014001">
    <property type="entry name" value="Helicase_ATP-bd"/>
</dbReference>
<dbReference type="RefSeq" id="WP_208429501.1">
    <property type="nucleotide sequence ID" value="NZ_JAEPRJ010000001.1"/>
</dbReference>
<dbReference type="Proteomes" id="UP000604730">
    <property type="component" value="Unassembled WGS sequence"/>
</dbReference>
<keyword evidence="3" id="KW-0378">Hydrolase</keyword>
<dbReference type="EMBL" id="JAEPRJ010000001">
    <property type="protein sequence ID" value="MBK5898058.1"/>
    <property type="molecule type" value="Genomic_DNA"/>
</dbReference>
<dbReference type="Pfam" id="PF00271">
    <property type="entry name" value="Helicase_C"/>
    <property type="match status" value="1"/>
</dbReference>
<evidence type="ECO:0000256" key="2">
    <source>
        <dbReference type="ARBA" id="ARBA00022741"/>
    </source>
</evidence>
<accession>A0ABS1J3F4</accession>
<evidence type="ECO:0000256" key="6">
    <source>
        <dbReference type="ARBA" id="ARBA00023125"/>
    </source>
</evidence>
<dbReference type="InterPro" id="IPR036388">
    <property type="entry name" value="WH-like_DNA-bd_sf"/>
</dbReference>
<dbReference type="GO" id="GO:0004386">
    <property type="term" value="F:helicase activity"/>
    <property type="evidence" value="ECO:0007669"/>
    <property type="project" value="UniProtKB-KW"/>
</dbReference>
<dbReference type="PROSITE" id="PS51192">
    <property type="entry name" value="HELICASE_ATP_BIND_1"/>
    <property type="match status" value="1"/>
</dbReference>
<protein>
    <recommendedName>
        <fullName evidence="9">DNA 3'-5' helicase</fullName>
        <ecNumber evidence="9">5.6.2.4</ecNumber>
    </recommendedName>
</protein>
<feature type="domain" description="Helicase C-terminal" evidence="11">
    <location>
        <begin position="227"/>
        <end position="373"/>
    </location>
</feature>
<evidence type="ECO:0000256" key="8">
    <source>
        <dbReference type="ARBA" id="ARBA00034617"/>
    </source>
</evidence>
<dbReference type="Pfam" id="PF00270">
    <property type="entry name" value="DEAD"/>
    <property type="match status" value="1"/>
</dbReference>
<keyword evidence="2" id="KW-0547">Nucleotide-binding</keyword>
<dbReference type="SUPFAM" id="SSF53271">
    <property type="entry name" value="PRTase-like"/>
    <property type="match status" value="1"/>
</dbReference>
<dbReference type="NCBIfam" id="TIGR00614">
    <property type="entry name" value="recQ_fam"/>
    <property type="match status" value="1"/>
</dbReference>
<feature type="domain" description="Helicase ATP-binding" evidence="10">
    <location>
        <begin position="26"/>
        <end position="201"/>
    </location>
</feature>
<dbReference type="PROSITE" id="PS51194">
    <property type="entry name" value="HELICASE_CTER"/>
    <property type="match status" value="1"/>
</dbReference>
<keyword evidence="5" id="KW-0067">ATP-binding</keyword>
<dbReference type="InterPro" id="IPR027417">
    <property type="entry name" value="P-loop_NTPase"/>
</dbReference>
<dbReference type="SMART" id="SM00487">
    <property type="entry name" value="DEXDc"/>
    <property type="match status" value="1"/>
</dbReference>
<dbReference type="InterPro" id="IPR001650">
    <property type="entry name" value="Helicase_C-like"/>
</dbReference>
<comment type="catalytic activity">
    <reaction evidence="8">
        <text>Couples ATP hydrolysis with the unwinding of duplex DNA by translocating in the 3'-5' direction.</text>
        <dbReference type="EC" id="5.6.2.4"/>
    </reaction>
</comment>
<dbReference type="EC" id="5.6.2.4" evidence="9"/>
<dbReference type="Gene3D" id="1.10.10.10">
    <property type="entry name" value="Winged helix-like DNA-binding domain superfamily/Winged helix DNA-binding domain"/>
    <property type="match status" value="1"/>
</dbReference>
<evidence type="ECO:0000256" key="5">
    <source>
        <dbReference type="ARBA" id="ARBA00022840"/>
    </source>
</evidence>
<evidence type="ECO:0000256" key="3">
    <source>
        <dbReference type="ARBA" id="ARBA00022801"/>
    </source>
</evidence>
<comment type="similarity">
    <text evidence="1">Belongs to the helicase family. RecQ subfamily.</text>
</comment>
<gene>
    <name evidence="12" type="ORF">JJN12_09775</name>
</gene>
<keyword evidence="4 12" id="KW-0347">Helicase</keyword>
<dbReference type="InterPro" id="IPR011545">
    <property type="entry name" value="DEAD/DEAH_box_helicase_dom"/>
</dbReference>
<evidence type="ECO:0000256" key="9">
    <source>
        <dbReference type="ARBA" id="ARBA00034808"/>
    </source>
</evidence>
<sequence length="685" mass="77939">MDELLNELKAAYGEGAEFREGQREAIEYAVNGKRVLVVQKTGWGKSLVYFLATKILKKKKNGITLIISPLLALMNNQIESAKKIGVRVKTINSENVDYWNQIMSDIENGSVDALIISPERLSNQQFKEFMLEKMAKKIMLFVVDEAHCISDWGHDFRPDYRRIVDILSILPVNISVIATTATANNRVVNDIKEQLGDSLQISRGSLMRESLSLQVVKLPSKEARMVWILQNINDIPGTGVIYCLTVNDCKLLDNWLKKNGVKSESYYAALDIEKKHEIIESFMNNQIKVMIATVAFGMGFDKPDISFVIHFQKPGNIVAYYQQIGRAGRGIDNAYAILLCGGEDDEINNYFINSAFPTEKLMTAVVETVKNNPGIKIREMETHINMKRGKIEACVKYLLVNGDIYVEKGKYYKSAREWKPNLEKSERITEIRKNELLKMEEFLRQNNCYMEFIAKELDDITAKKCGKCSNCKGHMLIETELSKDLILEAQKFIKDDFNVIEARKKWPDGIRVNGVNKISDEYRCEEGLVLSNYGDSGWGISVSEGKYKNDYFDDSLVEASVALLEKFAKNNNIQWVTSVPSLRHPELVKSFAKRLSERLELSYYEVIEKITNNVCQKELNTSYLQYNNANSSFEVRKCPDGNILLVDDMVDSRWTFTVCGYKLREKGSGKVFPFALANSAGKEEG</sequence>
<evidence type="ECO:0000256" key="7">
    <source>
        <dbReference type="ARBA" id="ARBA00023235"/>
    </source>
</evidence>